<sequence length="827" mass="89035">MRVEQAVYGEVQGRGHGLRASSPDALVAAAIASNLDLPDAVPPGVQAWSPFVRGFPVGQHYVLARTFLDTTASRGGMVLTHALIVSLDEVSQMGNLTALLACLASTASACPTNPSAIEVQPLDDGLPPAPDLIGVANAIAGQRVAPAVRLGVEGFENLVYSLWRNLWPAMRRTFAFRLSFGPNDVVDQPPPALVCTPEQLQARWTQHRIVKPDDQAAESASAAVLCGQADAAQYLALGADLGVQVADLRVLSRLERLHSLEAGSDSFDDLLAAVRLADGLSNQRTSGGQLKDSLLQRLAAQLPTAGCKQLLQMRNLSLDGFSNAPTLWSKVVLLVSELKFAPADDADLVNMVEASQNPELALASWRSAVASGLSAAAVHDNPGFLKAIWRWVERSDAASTAAIEKLRSEFSVEQRLVQEIPRRLIPANHASLVALLRKKGWLMAHGAILAATVSPLEATLQQLKVDKALDHTAGLRAALCHATLAQTLEAAIVLKDPRLVEMCADLAVAQPEVLTGIGCEDLTEQKIWAAAIGKINSLWSAPSNPVAVRDTVLVHLGRGTGAFNGLVEAIAGTPLADLTAAPHRPDLWSLLPVSHRNLYLRATAIGWLNAAVAGADINRPEPELEEAVMTSSTLQAVLGDAAVPVQTRLAIVSALPLFREEDFVSWLGDFLRSSRTLPHADADQLGALVASRRWQRAVTVLCNKLADRRYDLKPALQQCASLLNLFQRWTFGIFKPSADDKWRVFEETACELYPTGPDCEELWSRAGGKNSDLPGSSQTGATRWHTALRSMRYGGRPNARELLAKMREDRPGNEKLRLFTNDVDIVG</sequence>
<reference evidence="2 3" key="1">
    <citation type="submission" date="2019-09" db="EMBL/GenBank/DDBJ databases">
        <title>Identification of Malikia spinosa a prominent benzene-, toluene-, and ethylbenzene-degrading bacterium: enrichment, isolation and whole genome sequencing.</title>
        <authorList>
            <person name="Tancsics A."/>
            <person name="Revesz F."/>
            <person name="Kriszt B."/>
        </authorList>
    </citation>
    <scope>NUCLEOTIDE SEQUENCE [LARGE SCALE GENOMIC DNA]</scope>
    <source>
        <strain evidence="2 3">AB6</strain>
    </source>
</reference>
<evidence type="ECO:0000313" key="3">
    <source>
        <dbReference type="Proteomes" id="UP000481947"/>
    </source>
</evidence>
<dbReference type="Pfam" id="PF19955">
    <property type="entry name" value="EAD1"/>
    <property type="match status" value="1"/>
</dbReference>
<organism evidence="2 3">
    <name type="scientific">Malikia spinosa</name>
    <dbReference type="NCBI Taxonomy" id="86180"/>
    <lineage>
        <taxon>Bacteria</taxon>
        <taxon>Pseudomonadati</taxon>
        <taxon>Pseudomonadota</taxon>
        <taxon>Betaproteobacteria</taxon>
        <taxon>Burkholderiales</taxon>
        <taxon>Comamonadaceae</taxon>
        <taxon>Malikia</taxon>
    </lineage>
</organism>
<feature type="domain" description="Effector-associated" evidence="1">
    <location>
        <begin position="739"/>
        <end position="821"/>
    </location>
</feature>
<comment type="caution">
    <text evidence="2">The sequence shown here is derived from an EMBL/GenBank/DDBJ whole genome shotgun (WGS) entry which is preliminary data.</text>
</comment>
<dbReference type="InterPro" id="IPR045430">
    <property type="entry name" value="EAD1"/>
</dbReference>
<evidence type="ECO:0000259" key="1">
    <source>
        <dbReference type="Pfam" id="PF19955"/>
    </source>
</evidence>
<proteinExistence type="predicted"/>
<dbReference type="Proteomes" id="UP000481947">
    <property type="component" value="Unassembled WGS sequence"/>
</dbReference>
<protein>
    <recommendedName>
        <fullName evidence="1">Effector-associated domain-containing protein</fullName>
    </recommendedName>
</protein>
<gene>
    <name evidence="2" type="ORF">F5985_01595</name>
</gene>
<dbReference type="AlphaFoldDB" id="A0A7C9NED7"/>
<dbReference type="EMBL" id="VYSB01000001">
    <property type="protein sequence ID" value="MYZ50863.1"/>
    <property type="molecule type" value="Genomic_DNA"/>
</dbReference>
<accession>A0A7C9NED7</accession>
<dbReference type="Pfam" id="PF20012">
    <property type="entry name" value="GAP1-N1"/>
    <property type="match status" value="1"/>
</dbReference>
<name>A0A7C9NED7_9BURK</name>
<evidence type="ECO:0000313" key="2">
    <source>
        <dbReference type="EMBL" id="MYZ50863.1"/>
    </source>
</evidence>
<dbReference type="RefSeq" id="WP_161124032.1">
    <property type="nucleotide sequence ID" value="NZ_VYSB01000001.1"/>
</dbReference>